<proteinExistence type="predicted"/>
<accession>A0AAN8IDI1</accession>
<evidence type="ECO:0000256" key="3">
    <source>
        <dbReference type="ARBA" id="ARBA00022989"/>
    </source>
</evidence>
<feature type="transmembrane region" description="Helical" evidence="5">
    <location>
        <begin position="102"/>
        <end position="126"/>
    </location>
</feature>
<keyword evidence="4 5" id="KW-0472">Membrane</keyword>
<dbReference type="GO" id="GO:0016020">
    <property type="term" value="C:membrane"/>
    <property type="evidence" value="ECO:0007669"/>
    <property type="project" value="UniProtKB-SubCell"/>
</dbReference>
<evidence type="ECO:0000313" key="6">
    <source>
        <dbReference type="EMBL" id="KAK5969196.1"/>
    </source>
</evidence>
<reference evidence="6 7" key="1">
    <citation type="submission" date="2019-10" db="EMBL/GenBank/DDBJ databases">
        <title>Assembly and Annotation for the nematode Trichostrongylus colubriformis.</title>
        <authorList>
            <person name="Martin J."/>
        </authorList>
    </citation>
    <scope>NUCLEOTIDE SEQUENCE [LARGE SCALE GENOMIC DNA]</scope>
    <source>
        <strain evidence="6">G859</strain>
        <tissue evidence="6">Whole worm</tissue>
    </source>
</reference>
<dbReference type="InterPro" id="IPR047130">
    <property type="entry name" value="7TM_GPCR_Srsx_nematod"/>
</dbReference>
<evidence type="ECO:0000256" key="5">
    <source>
        <dbReference type="SAM" id="Phobius"/>
    </source>
</evidence>
<comment type="caution">
    <text evidence="6">The sequence shown here is derived from an EMBL/GenBank/DDBJ whole genome shotgun (WGS) entry which is preliminary data.</text>
</comment>
<dbReference type="EMBL" id="WIXE01020461">
    <property type="protein sequence ID" value="KAK5969196.1"/>
    <property type="molecule type" value="Genomic_DNA"/>
</dbReference>
<evidence type="ECO:0000256" key="2">
    <source>
        <dbReference type="ARBA" id="ARBA00022692"/>
    </source>
</evidence>
<dbReference type="SUPFAM" id="SSF81321">
    <property type="entry name" value="Family A G protein-coupled receptor-like"/>
    <property type="match status" value="1"/>
</dbReference>
<dbReference type="SMART" id="SM01381">
    <property type="entry name" value="7TM_GPCR_Srsx"/>
    <property type="match status" value="1"/>
</dbReference>
<keyword evidence="7" id="KW-1185">Reference proteome</keyword>
<comment type="subcellular location">
    <subcellularLocation>
        <location evidence="1">Membrane</location>
    </subcellularLocation>
</comment>
<organism evidence="6 7">
    <name type="scientific">Trichostrongylus colubriformis</name>
    <name type="common">Black scour worm</name>
    <dbReference type="NCBI Taxonomy" id="6319"/>
    <lineage>
        <taxon>Eukaryota</taxon>
        <taxon>Metazoa</taxon>
        <taxon>Ecdysozoa</taxon>
        <taxon>Nematoda</taxon>
        <taxon>Chromadorea</taxon>
        <taxon>Rhabditida</taxon>
        <taxon>Rhabditina</taxon>
        <taxon>Rhabditomorpha</taxon>
        <taxon>Strongyloidea</taxon>
        <taxon>Trichostrongylidae</taxon>
        <taxon>Trichostrongylus</taxon>
    </lineage>
</organism>
<feature type="transmembrane region" description="Helical" evidence="5">
    <location>
        <begin position="65"/>
        <end position="90"/>
    </location>
</feature>
<dbReference type="Proteomes" id="UP001331761">
    <property type="component" value="Unassembled WGS sequence"/>
</dbReference>
<sequence length="187" mass="21263">MSAQNLKHCSKRLVTKYFRIYLCGHIIPSLCLSATVVTWILTERTSEEYVICAVTVPLHGSSRTFLISFLGVTSILTAACYLLCFCLIRLHPLDEDIMKQVYRSLGVISLTVLFGWISGVLISLVVEVLELQVDEVSIDLITGLFVNSATVANFFVYYAVSGMYREVFNKYLLKRRFKRQVSVSWRT</sequence>
<dbReference type="GO" id="GO:0004930">
    <property type="term" value="F:G protein-coupled receptor activity"/>
    <property type="evidence" value="ECO:0007669"/>
    <property type="project" value="InterPro"/>
</dbReference>
<evidence type="ECO:0000256" key="4">
    <source>
        <dbReference type="ARBA" id="ARBA00023136"/>
    </source>
</evidence>
<keyword evidence="2 5" id="KW-0812">Transmembrane</keyword>
<name>A0AAN8IDI1_TRICO</name>
<dbReference type="PANTHER" id="PTHR23360:SF5">
    <property type="entry name" value="G-PROTEIN COUPLED RECEPTORS FAMILY 1 PROFILE DOMAIN-CONTAINING PROTEIN"/>
    <property type="match status" value="1"/>
</dbReference>
<dbReference type="Pfam" id="PF10320">
    <property type="entry name" value="7TM_GPCR_Srsx"/>
    <property type="match status" value="1"/>
</dbReference>
<dbReference type="Gene3D" id="1.20.1070.10">
    <property type="entry name" value="Rhodopsin 7-helix transmembrane proteins"/>
    <property type="match status" value="1"/>
</dbReference>
<dbReference type="PANTHER" id="PTHR23360">
    <property type="entry name" value="G-PROTEIN COUPLED RECEPTORS FAMILY 1 PROFILE DOMAIN-CONTAINING PROTEIN-RELATED"/>
    <property type="match status" value="1"/>
</dbReference>
<evidence type="ECO:0008006" key="8">
    <source>
        <dbReference type="Google" id="ProtNLM"/>
    </source>
</evidence>
<evidence type="ECO:0000313" key="7">
    <source>
        <dbReference type="Proteomes" id="UP001331761"/>
    </source>
</evidence>
<dbReference type="AlphaFoldDB" id="A0AAN8IDI1"/>
<protein>
    <recommendedName>
        <fullName evidence="8">G-protein coupled receptors family 1 profile domain-containing protein</fullName>
    </recommendedName>
</protein>
<feature type="transmembrane region" description="Helical" evidence="5">
    <location>
        <begin position="20"/>
        <end position="41"/>
    </location>
</feature>
<feature type="transmembrane region" description="Helical" evidence="5">
    <location>
        <begin position="138"/>
        <end position="160"/>
    </location>
</feature>
<gene>
    <name evidence="6" type="ORF">GCK32_018278</name>
</gene>
<evidence type="ECO:0000256" key="1">
    <source>
        <dbReference type="ARBA" id="ARBA00004370"/>
    </source>
</evidence>
<keyword evidence="3 5" id="KW-1133">Transmembrane helix</keyword>
<dbReference type="InterPro" id="IPR019424">
    <property type="entry name" value="7TM_GPCR_Srsx"/>
</dbReference>
<dbReference type="InterPro" id="IPR000276">
    <property type="entry name" value="GPCR_Rhodpsn"/>
</dbReference>